<protein>
    <recommendedName>
        <fullName evidence="4">Flp pilus assembly protein CpaB</fullName>
    </recommendedName>
</protein>
<keyword evidence="1" id="KW-1133">Transmembrane helix</keyword>
<reference evidence="2 3" key="1">
    <citation type="submission" date="2020-11" db="EMBL/GenBank/DDBJ databases">
        <title>Insectihabitans protaetiae gen. nov. sp. nov. and Insectihabitans allomyrinae sp. nov., isolated from larvae of Protaetia brevitarsis seulensis and Allomyrina dichotoma, respectively.</title>
        <authorList>
            <person name="Lee S.D."/>
            <person name="Byeon Y.-S."/>
            <person name="Kim S.-M."/>
            <person name="Yang H.L."/>
            <person name="Kim I.S."/>
        </authorList>
    </citation>
    <scope>NUCLEOTIDE SEQUENCE [LARGE SCALE GENOMIC DNA]</scope>
    <source>
        <strain evidence="2 3">BWR-B9</strain>
    </source>
</reference>
<evidence type="ECO:0000313" key="2">
    <source>
        <dbReference type="EMBL" id="MBK5143535.1"/>
    </source>
</evidence>
<keyword evidence="1" id="KW-0472">Membrane</keyword>
<dbReference type="Proteomes" id="UP001296921">
    <property type="component" value="Unassembled WGS sequence"/>
</dbReference>
<dbReference type="RefSeq" id="WP_218466421.1">
    <property type="nucleotide sequence ID" value="NZ_JADRCR010000002.1"/>
</dbReference>
<comment type="caution">
    <text evidence="2">The sequence shown here is derived from an EMBL/GenBank/DDBJ whole genome shotgun (WGS) entry which is preliminary data.</text>
</comment>
<name>A0ABS1IP51_9GAMM</name>
<evidence type="ECO:0008006" key="4">
    <source>
        <dbReference type="Google" id="ProtNLM"/>
    </source>
</evidence>
<proteinExistence type="predicted"/>
<feature type="transmembrane region" description="Helical" evidence="1">
    <location>
        <begin position="6"/>
        <end position="24"/>
    </location>
</feature>
<keyword evidence="1" id="KW-0812">Transmembrane</keyword>
<accession>A0ABS1IP51</accession>
<organism evidence="2 3">
    <name type="scientific">Limnobaculum allomyrinae</name>
    <dbReference type="NCBI Taxonomy" id="2791986"/>
    <lineage>
        <taxon>Bacteria</taxon>
        <taxon>Pseudomonadati</taxon>
        <taxon>Pseudomonadota</taxon>
        <taxon>Gammaproteobacteria</taxon>
        <taxon>Enterobacterales</taxon>
        <taxon>Budviciaceae</taxon>
        <taxon>Limnobaculum</taxon>
    </lineage>
</organism>
<sequence>MKKNVLVIYIVMTVIGMIGLFLILSKPEPQPAPVQVTANPVEPAQETITVAMALKEITANTVLSTDDFRLQTMKIVQGSDEKRQFSIGTKTLATSIVNTPVAEGALIPVSSLIEPDSPEYLAMFLQPGNVLYTFQLSQNDNYLFDNIKAGQGIDIYLAYGRKILNDGSEEIVSPSSSIENTRLKPLLKDRRVLALRPAKVVDRNGVPVIESGSQLIAELKDKDVKLLKGLEDKAKLIIFPASHKEHAINDKSILPDVEAMWPVSEDIILDTNTSGTETKQTVHELRG</sequence>
<gene>
    <name evidence="2" type="ORF">I2494_07355</name>
</gene>
<evidence type="ECO:0000313" key="3">
    <source>
        <dbReference type="Proteomes" id="UP001296921"/>
    </source>
</evidence>
<keyword evidence="3" id="KW-1185">Reference proteome</keyword>
<dbReference type="EMBL" id="JADRCR010000002">
    <property type="protein sequence ID" value="MBK5143535.1"/>
    <property type="molecule type" value="Genomic_DNA"/>
</dbReference>
<evidence type="ECO:0000256" key="1">
    <source>
        <dbReference type="SAM" id="Phobius"/>
    </source>
</evidence>